<keyword evidence="2" id="KW-0378">Hydrolase</keyword>
<dbReference type="AlphaFoldDB" id="A0AAW1L7U5"/>
<protein>
    <submittedName>
        <fullName evidence="2">Endonuclease-reverse transcriptase</fullName>
    </submittedName>
</protein>
<name>A0AAW1L7U5_POPJA</name>
<organism evidence="2 3">
    <name type="scientific">Popillia japonica</name>
    <name type="common">Japanese beetle</name>
    <dbReference type="NCBI Taxonomy" id="7064"/>
    <lineage>
        <taxon>Eukaryota</taxon>
        <taxon>Metazoa</taxon>
        <taxon>Ecdysozoa</taxon>
        <taxon>Arthropoda</taxon>
        <taxon>Hexapoda</taxon>
        <taxon>Insecta</taxon>
        <taxon>Pterygota</taxon>
        <taxon>Neoptera</taxon>
        <taxon>Endopterygota</taxon>
        <taxon>Coleoptera</taxon>
        <taxon>Polyphaga</taxon>
        <taxon>Scarabaeiformia</taxon>
        <taxon>Scarabaeidae</taxon>
        <taxon>Rutelinae</taxon>
        <taxon>Popillia</taxon>
    </lineage>
</organism>
<sequence>MTRLDYDYVAAQIGTDYILGGDFNAHLQVLGSGRNDNAGNILLNFINEHQMVFLNDGSPTRVTRPDQAVSAVDVTIVSPVLAAKVSWKVVDDAYTSDHRCYYSITCVGSEGKLESSG</sequence>
<dbReference type="Proteomes" id="UP001458880">
    <property type="component" value="Unassembled WGS sequence"/>
</dbReference>
<dbReference type="Pfam" id="PF14529">
    <property type="entry name" value="Exo_endo_phos_2"/>
    <property type="match status" value="1"/>
</dbReference>
<keyword evidence="2" id="KW-0255">Endonuclease</keyword>
<gene>
    <name evidence="2" type="ORF">QE152_g15534</name>
</gene>
<feature type="domain" description="Endonuclease/exonuclease/phosphatase" evidence="1">
    <location>
        <begin position="15"/>
        <end position="100"/>
    </location>
</feature>
<dbReference type="InterPro" id="IPR036691">
    <property type="entry name" value="Endo/exonu/phosph_ase_sf"/>
</dbReference>
<reference evidence="2 3" key="1">
    <citation type="journal article" date="2024" name="BMC Genomics">
        <title>De novo assembly and annotation of Popillia japonica's genome with initial clues to its potential as an invasive pest.</title>
        <authorList>
            <person name="Cucini C."/>
            <person name="Boschi S."/>
            <person name="Funari R."/>
            <person name="Cardaioli E."/>
            <person name="Iannotti N."/>
            <person name="Marturano G."/>
            <person name="Paoli F."/>
            <person name="Bruttini M."/>
            <person name="Carapelli A."/>
            <person name="Frati F."/>
            <person name="Nardi F."/>
        </authorList>
    </citation>
    <scope>NUCLEOTIDE SEQUENCE [LARGE SCALE GENOMIC DNA]</scope>
    <source>
        <strain evidence="2">DMR45628</strain>
    </source>
</reference>
<evidence type="ECO:0000259" key="1">
    <source>
        <dbReference type="Pfam" id="PF14529"/>
    </source>
</evidence>
<dbReference type="Gene3D" id="3.60.10.10">
    <property type="entry name" value="Endonuclease/exonuclease/phosphatase"/>
    <property type="match status" value="1"/>
</dbReference>
<dbReference type="EMBL" id="JASPKY010000153">
    <property type="protein sequence ID" value="KAK9730066.1"/>
    <property type="molecule type" value="Genomic_DNA"/>
</dbReference>
<evidence type="ECO:0000313" key="3">
    <source>
        <dbReference type="Proteomes" id="UP001458880"/>
    </source>
</evidence>
<proteinExistence type="predicted"/>
<dbReference type="SUPFAM" id="SSF56219">
    <property type="entry name" value="DNase I-like"/>
    <property type="match status" value="1"/>
</dbReference>
<dbReference type="GO" id="GO:0004519">
    <property type="term" value="F:endonuclease activity"/>
    <property type="evidence" value="ECO:0007669"/>
    <property type="project" value="UniProtKB-KW"/>
</dbReference>
<evidence type="ECO:0000313" key="2">
    <source>
        <dbReference type="EMBL" id="KAK9730066.1"/>
    </source>
</evidence>
<accession>A0AAW1L7U5</accession>
<dbReference type="InterPro" id="IPR005135">
    <property type="entry name" value="Endo/exonuclease/phosphatase"/>
</dbReference>
<keyword evidence="2" id="KW-0540">Nuclease</keyword>
<comment type="caution">
    <text evidence="2">The sequence shown here is derived from an EMBL/GenBank/DDBJ whole genome shotgun (WGS) entry which is preliminary data.</text>
</comment>
<keyword evidence="3" id="KW-1185">Reference proteome</keyword>